<reference evidence="2 3" key="1">
    <citation type="journal article" date="2019" name="Int. J. Syst. Evol. Microbiol.">
        <title>The Global Catalogue of Microorganisms (GCM) 10K type strain sequencing project: providing services to taxonomists for standard genome sequencing and annotation.</title>
        <authorList>
            <consortium name="The Broad Institute Genomics Platform"/>
            <consortium name="The Broad Institute Genome Sequencing Center for Infectious Disease"/>
            <person name="Wu L."/>
            <person name="Ma J."/>
        </authorList>
    </citation>
    <scope>NUCLEOTIDE SEQUENCE [LARGE SCALE GENOMIC DNA]</scope>
    <source>
        <strain evidence="2 3">JCM 16083</strain>
    </source>
</reference>
<proteinExistence type="predicted"/>
<evidence type="ECO:0000313" key="3">
    <source>
        <dbReference type="Proteomes" id="UP001501126"/>
    </source>
</evidence>
<feature type="region of interest" description="Disordered" evidence="1">
    <location>
        <begin position="1"/>
        <end position="26"/>
    </location>
</feature>
<dbReference type="EMBL" id="BAAAFH010000003">
    <property type="protein sequence ID" value="GAA0874081.1"/>
    <property type="molecule type" value="Genomic_DNA"/>
</dbReference>
<name>A0ABN1MLM8_9FLAO</name>
<feature type="compositionally biased region" description="Polar residues" evidence="1">
    <location>
        <begin position="9"/>
        <end position="22"/>
    </location>
</feature>
<protein>
    <recommendedName>
        <fullName evidence="4">Outer membrane protein beta-barrel domain-containing protein</fullName>
    </recommendedName>
</protein>
<keyword evidence="3" id="KW-1185">Reference proteome</keyword>
<organism evidence="2 3">
    <name type="scientific">Wandonia haliotis</name>
    <dbReference type="NCBI Taxonomy" id="574963"/>
    <lineage>
        <taxon>Bacteria</taxon>
        <taxon>Pseudomonadati</taxon>
        <taxon>Bacteroidota</taxon>
        <taxon>Flavobacteriia</taxon>
        <taxon>Flavobacteriales</taxon>
        <taxon>Crocinitomicaceae</taxon>
        <taxon>Wandonia</taxon>
    </lineage>
</organism>
<evidence type="ECO:0008006" key="4">
    <source>
        <dbReference type="Google" id="ProtNLM"/>
    </source>
</evidence>
<gene>
    <name evidence="2" type="ORF">GCM10009118_04890</name>
</gene>
<accession>A0ABN1MLM8</accession>
<evidence type="ECO:0000256" key="1">
    <source>
        <dbReference type="SAM" id="MobiDB-lite"/>
    </source>
</evidence>
<dbReference type="Proteomes" id="UP001501126">
    <property type="component" value="Unassembled WGS sequence"/>
</dbReference>
<sequence length="192" mass="21776">MAQVADPLRTNQSIKHPANTTRMPGENLDSIQDKTLESHGFFGEFMGRNIVYSLGYEYTFQKNKHGIGVGIGASGMKHYAPGKSYPNYTFSLSPFYEYGTRFGPRISLTFAAGINPILSTGKLNYLPYADLPPVVVVMPSGSLGMFYRPRNNRFHFSISGYLIYRYSIYKERKSSRLSPWVGCSVKYNFKFR</sequence>
<evidence type="ECO:0000313" key="2">
    <source>
        <dbReference type="EMBL" id="GAA0874081.1"/>
    </source>
</evidence>
<comment type="caution">
    <text evidence="2">The sequence shown here is derived from an EMBL/GenBank/DDBJ whole genome shotgun (WGS) entry which is preliminary data.</text>
</comment>